<keyword evidence="1" id="KW-1133">Transmembrane helix</keyword>
<gene>
    <name evidence="2" type="ORF">NMK_1110</name>
</gene>
<feature type="transmembrane region" description="Helical" evidence="1">
    <location>
        <begin position="69"/>
        <end position="88"/>
    </location>
</feature>
<protein>
    <recommendedName>
        <fullName evidence="4">DUF3619 family protein</fullName>
    </recommendedName>
</protein>
<proteinExistence type="predicted"/>
<dbReference type="RefSeq" id="WP_109014745.1">
    <property type="nucleotide sequence ID" value="NZ_BDOQ01000003.1"/>
</dbReference>
<keyword evidence="1" id="KW-0472">Membrane</keyword>
<dbReference type="EMBL" id="BDOQ01000003">
    <property type="protein sequence ID" value="GBG13559.1"/>
    <property type="molecule type" value="Genomic_DNA"/>
</dbReference>
<organism evidence="2 3">
    <name type="scientific">Novimethylophilus kurashikiensis</name>
    <dbReference type="NCBI Taxonomy" id="1825523"/>
    <lineage>
        <taxon>Bacteria</taxon>
        <taxon>Pseudomonadati</taxon>
        <taxon>Pseudomonadota</taxon>
        <taxon>Betaproteobacteria</taxon>
        <taxon>Nitrosomonadales</taxon>
        <taxon>Methylophilaceae</taxon>
        <taxon>Novimethylophilus</taxon>
    </lineage>
</organism>
<accession>A0A2R5F6T8</accession>
<evidence type="ECO:0000313" key="2">
    <source>
        <dbReference type="EMBL" id="GBG13559.1"/>
    </source>
</evidence>
<keyword evidence="3" id="KW-1185">Reference proteome</keyword>
<name>A0A2R5F6T8_9PROT</name>
<reference evidence="2 3" key="1">
    <citation type="journal article" date="2018" name="Environ. Microbiol.">
        <title>Isolation and genomic characterization of Novimethylophilus kurashikiensis gen. nov. sp. nov., a new lanthanide-dependent methylotrophic species of Methylophilaceae.</title>
        <authorList>
            <person name="Lv H."/>
            <person name="Sahin N."/>
            <person name="Tani A."/>
        </authorList>
    </citation>
    <scope>NUCLEOTIDE SEQUENCE [LARGE SCALE GENOMIC DNA]</scope>
    <source>
        <strain evidence="2 3">La2-4</strain>
    </source>
</reference>
<keyword evidence="1" id="KW-0812">Transmembrane</keyword>
<dbReference type="InterPro" id="IPR022064">
    <property type="entry name" value="DUF3619"/>
</dbReference>
<dbReference type="Pfam" id="PF12279">
    <property type="entry name" value="DUF3619"/>
    <property type="match status" value="1"/>
</dbReference>
<dbReference type="Proteomes" id="UP000245081">
    <property type="component" value="Unassembled WGS sequence"/>
</dbReference>
<sequence>MKDEAQFAKKIVGVLDQREIDADTARKLAEARQKAVAAMAQPVHVAALRPVVAGWHQIVEFSHEGGYRFWLPVMLLLAGLFAVLSSNVSQYGNAPIDTDALLLASDLPPEAYADKEFVAWLEQSSQ</sequence>
<evidence type="ECO:0000313" key="3">
    <source>
        <dbReference type="Proteomes" id="UP000245081"/>
    </source>
</evidence>
<evidence type="ECO:0000256" key="1">
    <source>
        <dbReference type="SAM" id="Phobius"/>
    </source>
</evidence>
<dbReference type="AlphaFoldDB" id="A0A2R5F6T8"/>
<dbReference type="OrthoDB" id="8562153at2"/>
<comment type="caution">
    <text evidence="2">The sequence shown here is derived from an EMBL/GenBank/DDBJ whole genome shotgun (WGS) entry which is preliminary data.</text>
</comment>
<evidence type="ECO:0008006" key="4">
    <source>
        <dbReference type="Google" id="ProtNLM"/>
    </source>
</evidence>